<gene>
    <name evidence="1" type="ORF">ACFWJN_01060</name>
</gene>
<name>A0ABW6FDE5_9ACTN</name>
<accession>A0ABW6FDE5</accession>
<dbReference type="EMBL" id="JBHXIJ010000003">
    <property type="protein sequence ID" value="MFD5097567.1"/>
    <property type="molecule type" value="Genomic_DNA"/>
</dbReference>
<sequence length="303" mass="32170">MRYTRIVIAAGVGTLLLTGCAEGAREGVGASGGGGGSVVRDVVTEADIVLPVSAYLFTPEQQALVDTASSTLSSDCMKRFGFDWPVKKAEPVKVVNRRYGVVSEKVAAERGYHLIPSAGEGADDEGAVSRGDKLPPEAYMVYGAKGGTVGGGRSYQGKDIPEGGCIGEAGRKLGLDKVQDPAQGNIELLSIDFSSFGRAQEAPAFRKAQDEWAACMKKEGYQYTAFLQPAQKYAPQGNSASPQEKAVARSDVKCKQETNIATVLLRVETQIQNDYIEHNATGFAEIKKDRVAVIKSANEALAN</sequence>
<protein>
    <recommendedName>
        <fullName evidence="3">Lipoprotein</fullName>
    </recommendedName>
</protein>
<dbReference type="Proteomes" id="UP001598448">
    <property type="component" value="Unassembled WGS sequence"/>
</dbReference>
<keyword evidence="2" id="KW-1185">Reference proteome</keyword>
<evidence type="ECO:0008006" key="3">
    <source>
        <dbReference type="Google" id="ProtNLM"/>
    </source>
</evidence>
<dbReference type="RefSeq" id="WP_386707124.1">
    <property type="nucleotide sequence ID" value="NZ_JBHXIJ010000003.1"/>
</dbReference>
<comment type="caution">
    <text evidence="1">The sequence shown here is derived from an EMBL/GenBank/DDBJ whole genome shotgun (WGS) entry which is preliminary data.</text>
</comment>
<dbReference type="PROSITE" id="PS51257">
    <property type="entry name" value="PROKAR_LIPOPROTEIN"/>
    <property type="match status" value="1"/>
</dbReference>
<evidence type="ECO:0000313" key="1">
    <source>
        <dbReference type="EMBL" id="MFD5097567.1"/>
    </source>
</evidence>
<organism evidence="1 2">
    <name type="scientific">Streptomyces albidochromogenes</name>
    <dbReference type="NCBI Taxonomy" id="329524"/>
    <lineage>
        <taxon>Bacteria</taxon>
        <taxon>Bacillati</taxon>
        <taxon>Actinomycetota</taxon>
        <taxon>Actinomycetes</taxon>
        <taxon>Kitasatosporales</taxon>
        <taxon>Streptomycetaceae</taxon>
        <taxon>Streptomyces</taxon>
    </lineage>
</organism>
<evidence type="ECO:0000313" key="2">
    <source>
        <dbReference type="Proteomes" id="UP001598448"/>
    </source>
</evidence>
<reference evidence="1 2" key="1">
    <citation type="submission" date="2024-09" db="EMBL/GenBank/DDBJ databases">
        <title>The Natural Products Discovery Center: Release of the First 8490 Sequenced Strains for Exploring Actinobacteria Biosynthetic Diversity.</title>
        <authorList>
            <person name="Kalkreuter E."/>
            <person name="Kautsar S.A."/>
            <person name="Yang D."/>
            <person name="Bader C.D."/>
            <person name="Teijaro C.N."/>
            <person name="Fluegel L."/>
            <person name="Davis C.M."/>
            <person name="Simpson J.R."/>
            <person name="Lauterbach L."/>
            <person name="Steele A.D."/>
            <person name="Gui C."/>
            <person name="Meng S."/>
            <person name="Li G."/>
            <person name="Viehrig K."/>
            <person name="Ye F."/>
            <person name="Su P."/>
            <person name="Kiefer A.F."/>
            <person name="Nichols A."/>
            <person name="Cepeda A.J."/>
            <person name="Yan W."/>
            <person name="Fan B."/>
            <person name="Jiang Y."/>
            <person name="Adhikari A."/>
            <person name="Zheng C.-J."/>
            <person name="Schuster L."/>
            <person name="Cowan T.M."/>
            <person name="Smanski M.J."/>
            <person name="Chevrette M.G."/>
            <person name="De Carvalho L.P.S."/>
            <person name="Shen B."/>
        </authorList>
    </citation>
    <scope>NUCLEOTIDE SEQUENCE [LARGE SCALE GENOMIC DNA]</scope>
    <source>
        <strain evidence="1 2">NPDC058348</strain>
    </source>
</reference>
<proteinExistence type="predicted"/>